<dbReference type="OrthoDB" id="2386090at2759"/>
<feature type="compositionally biased region" description="Pro residues" evidence="1">
    <location>
        <begin position="199"/>
        <end position="213"/>
    </location>
</feature>
<feature type="region of interest" description="Disordered" evidence="1">
    <location>
        <begin position="183"/>
        <end position="213"/>
    </location>
</feature>
<dbReference type="EMBL" id="CP099418">
    <property type="protein sequence ID" value="USW48521.1"/>
    <property type="molecule type" value="Genomic_DNA"/>
</dbReference>
<proteinExistence type="predicted"/>
<evidence type="ECO:0000313" key="4">
    <source>
        <dbReference type="Proteomes" id="UP001056384"/>
    </source>
</evidence>
<sequence length="213" mass="24006">MRLATLVVFVLGSGLYAPAFYFSPDHPNWYAPAFVLAAAVPAIVVTLATGPMIHGIRVTLPDRVRRGGKDGLRRWSSINTPGETQLDLQYMRWSPWPKTRTVTLNELKRLKPSLSTGIANLEWTPTRFETGQLEKNRKEHPWYASLATRSLGNFYVKRDQKKDRAAVPGVWDGIWRQIPWKGEEGSVSKKSDVKRDPTPLRPVVPPQAPIGRP</sequence>
<dbReference type="Proteomes" id="UP001056384">
    <property type="component" value="Chromosome 1"/>
</dbReference>
<evidence type="ECO:0000256" key="1">
    <source>
        <dbReference type="SAM" id="MobiDB-lite"/>
    </source>
</evidence>
<evidence type="ECO:0000256" key="2">
    <source>
        <dbReference type="SAM" id="Phobius"/>
    </source>
</evidence>
<protein>
    <submittedName>
        <fullName evidence="3">Uncharacterized protein</fullName>
    </submittedName>
</protein>
<feature type="compositionally biased region" description="Basic and acidic residues" evidence="1">
    <location>
        <begin position="183"/>
        <end position="198"/>
    </location>
</feature>
<evidence type="ECO:0000313" key="3">
    <source>
        <dbReference type="EMBL" id="USW48521.1"/>
    </source>
</evidence>
<keyword evidence="2" id="KW-0472">Membrane</keyword>
<dbReference type="AlphaFoldDB" id="A0A9Q9APM1"/>
<keyword evidence="2" id="KW-0812">Transmembrane</keyword>
<keyword evidence="4" id="KW-1185">Reference proteome</keyword>
<name>A0A9Q9APM1_9PEZI</name>
<gene>
    <name evidence="3" type="ORF">Slin15195_G018400</name>
</gene>
<organism evidence="3 4">
    <name type="scientific">Septoria linicola</name>
    <dbReference type="NCBI Taxonomy" id="215465"/>
    <lineage>
        <taxon>Eukaryota</taxon>
        <taxon>Fungi</taxon>
        <taxon>Dikarya</taxon>
        <taxon>Ascomycota</taxon>
        <taxon>Pezizomycotina</taxon>
        <taxon>Dothideomycetes</taxon>
        <taxon>Dothideomycetidae</taxon>
        <taxon>Mycosphaerellales</taxon>
        <taxon>Mycosphaerellaceae</taxon>
        <taxon>Septoria</taxon>
    </lineage>
</organism>
<keyword evidence="2" id="KW-1133">Transmembrane helix</keyword>
<accession>A0A9Q9APM1</accession>
<reference evidence="3" key="1">
    <citation type="submission" date="2022-06" db="EMBL/GenBank/DDBJ databases">
        <title>Complete genome sequences of two strains of the flax pathogen Septoria linicola.</title>
        <authorList>
            <person name="Lapalu N."/>
            <person name="Simon A."/>
            <person name="Demenou B."/>
            <person name="Paumier D."/>
            <person name="Guillot M.-P."/>
            <person name="Gout L."/>
            <person name="Valade R."/>
        </authorList>
    </citation>
    <scope>NUCLEOTIDE SEQUENCE</scope>
    <source>
        <strain evidence="3">SE15195</strain>
    </source>
</reference>
<feature type="transmembrane region" description="Helical" evidence="2">
    <location>
        <begin position="29"/>
        <end position="56"/>
    </location>
</feature>